<dbReference type="SMART" id="SM01132">
    <property type="entry name" value="DIL"/>
    <property type="match status" value="1"/>
</dbReference>
<dbReference type="GO" id="GO:0005737">
    <property type="term" value="C:cytoplasm"/>
    <property type="evidence" value="ECO:0007669"/>
    <property type="project" value="TreeGrafter"/>
</dbReference>
<keyword evidence="6 8" id="KW-0505">Motor protein</keyword>
<dbReference type="SMART" id="SM00242">
    <property type="entry name" value="MYSc"/>
    <property type="match status" value="1"/>
</dbReference>
<evidence type="ECO:0000256" key="10">
    <source>
        <dbReference type="SAM" id="MobiDB-lite"/>
    </source>
</evidence>
<dbReference type="Gene3D" id="1.20.5.190">
    <property type="match status" value="3"/>
</dbReference>
<dbReference type="EMBL" id="KV700122">
    <property type="protein sequence ID" value="OCF37596.1"/>
    <property type="molecule type" value="Genomic_DNA"/>
</dbReference>
<evidence type="ECO:0000256" key="9">
    <source>
        <dbReference type="SAM" id="Coils"/>
    </source>
</evidence>
<dbReference type="CDD" id="cd23766">
    <property type="entry name" value="IQCG"/>
    <property type="match status" value="1"/>
</dbReference>
<dbReference type="GO" id="GO:0051015">
    <property type="term" value="F:actin filament binding"/>
    <property type="evidence" value="ECO:0007669"/>
    <property type="project" value="TreeGrafter"/>
</dbReference>
<protein>
    <recommendedName>
        <fullName evidence="15">MYO2</fullName>
    </recommendedName>
</protein>
<feature type="domain" description="Myosin motor" evidence="12">
    <location>
        <begin position="97"/>
        <end position="825"/>
    </location>
</feature>
<dbReference type="InterPro" id="IPR001609">
    <property type="entry name" value="Myosin_head_motor_dom-like"/>
</dbReference>
<dbReference type="PROSITE" id="PS51456">
    <property type="entry name" value="MYOSIN_MOTOR"/>
    <property type="match status" value="1"/>
</dbReference>
<dbReference type="Pfam" id="PF00612">
    <property type="entry name" value="IQ"/>
    <property type="match status" value="4"/>
</dbReference>
<evidence type="ECO:0000256" key="1">
    <source>
        <dbReference type="ARBA" id="ARBA00008314"/>
    </source>
</evidence>
<evidence type="ECO:0008006" key="15">
    <source>
        <dbReference type="Google" id="ProtNLM"/>
    </source>
</evidence>
<dbReference type="Gene3D" id="3.40.850.10">
    <property type="entry name" value="Kinesin motor domain"/>
    <property type="match status" value="1"/>
</dbReference>
<evidence type="ECO:0000313" key="14">
    <source>
        <dbReference type="Proteomes" id="UP000092666"/>
    </source>
</evidence>
<feature type="compositionally biased region" description="Polar residues" evidence="10">
    <location>
        <begin position="1124"/>
        <end position="1137"/>
    </location>
</feature>
<dbReference type="InterPro" id="IPR002710">
    <property type="entry name" value="Dilute_dom"/>
</dbReference>
<evidence type="ECO:0000259" key="12">
    <source>
        <dbReference type="PROSITE" id="PS51456"/>
    </source>
</evidence>
<feature type="compositionally biased region" description="Basic and acidic residues" evidence="10">
    <location>
        <begin position="223"/>
        <end position="237"/>
    </location>
</feature>
<feature type="region of interest" description="Disordered" evidence="10">
    <location>
        <begin position="1124"/>
        <end position="1195"/>
    </location>
</feature>
<gene>
    <name evidence="13" type="ORF">I316_00723</name>
</gene>
<keyword evidence="5 8" id="KW-0518">Myosin</keyword>
<dbReference type="InterPro" id="IPR000048">
    <property type="entry name" value="IQ_motif_EF-hand-BS"/>
</dbReference>
<keyword evidence="4 9" id="KW-0175">Coiled coil</keyword>
<evidence type="ECO:0000256" key="4">
    <source>
        <dbReference type="ARBA" id="ARBA00023054"/>
    </source>
</evidence>
<name>A0A1B9H2U6_9TREE</name>
<dbReference type="InterPro" id="IPR046943">
    <property type="entry name" value="Fungal_Myo2/2A_CBD"/>
</dbReference>
<evidence type="ECO:0000259" key="11">
    <source>
        <dbReference type="PROSITE" id="PS51126"/>
    </source>
</evidence>
<dbReference type="SUPFAM" id="SSF52540">
    <property type="entry name" value="P-loop containing nucleoside triphosphate hydrolases"/>
    <property type="match status" value="3"/>
</dbReference>
<dbReference type="InterPro" id="IPR036961">
    <property type="entry name" value="Kinesin_motor_dom_sf"/>
</dbReference>
<dbReference type="Gene3D" id="6.20.240.20">
    <property type="match status" value="1"/>
</dbReference>
<feature type="region of interest" description="Disordered" evidence="10">
    <location>
        <begin position="668"/>
        <end position="687"/>
    </location>
</feature>
<keyword evidence="14" id="KW-1185">Reference proteome</keyword>
<feature type="binding site" evidence="8">
    <location>
        <begin position="200"/>
        <end position="207"/>
    </location>
    <ligand>
        <name>ATP</name>
        <dbReference type="ChEBI" id="CHEBI:30616"/>
    </ligand>
</feature>
<organism evidence="13 14">
    <name type="scientific">Kwoniella heveanensis BCC8398</name>
    <dbReference type="NCBI Taxonomy" id="1296120"/>
    <lineage>
        <taxon>Eukaryota</taxon>
        <taxon>Fungi</taxon>
        <taxon>Dikarya</taxon>
        <taxon>Basidiomycota</taxon>
        <taxon>Agaricomycotina</taxon>
        <taxon>Tremellomycetes</taxon>
        <taxon>Tremellales</taxon>
        <taxon>Cryptococcaceae</taxon>
        <taxon>Kwoniella</taxon>
    </lineage>
</organism>
<dbReference type="InterPro" id="IPR036103">
    <property type="entry name" value="MYSc_Myo5"/>
</dbReference>
<accession>A0A1B9H2U6</accession>
<keyword evidence="2 8" id="KW-0547">Nucleotide-binding</keyword>
<dbReference type="CDD" id="cd01380">
    <property type="entry name" value="MYSc_Myo5"/>
    <property type="match status" value="1"/>
</dbReference>
<dbReference type="OrthoDB" id="6108017at2759"/>
<evidence type="ECO:0000256" key="8">
    <source>
        <dbReference type="PROSITE-ProRule" id="PRU00782"/>
    </source>
</evidence>
<dbReference type="GO" id="GO:0007015">
    <property type="term" value="P:actin filament organization"/>
    <property type="evidence" value="ECO:0007669"/>
    <property type="project" value="TreeGrafter"/>
</dbReference>
<evidence type="ECO:0000256" key="2">
    <source>
        <dbReference type="ARBA" id="ARBA00022741"/>
    </source>
</evidence>
<proteinExistence type="inferred from homology"/>
<evidence type="ECO:0000313" key="13">
    <source>
        <dbReference type="EMBL" id="OCF37596.1"/>
    </source>
</evidence>
<feature type="coiled-coil region" evidence="9">
    <location>
        <begin position="998"/>
        <end position="1102"/>
    </location>
</feature>
<feature type="region of interest" description="Actin-binding" evidence="8">
    <location>
        <begin position="703"/>
        <end position="725"/>
    </location>
</feature>
<dbReference type="PRINTS" id="PR00193">
    <property type="entry name" value="MYOSINHEAVY"/>
</dbReference>
<evidence type="ECO:0000256" key="6">
    <source>
        <dbReference type="ARBA" id="ARBA00023175"/>
    </source>
</evidence>
<dbReference type="InterPro" id="IPR027417">
    <property type="entry name" value="P-loop_NTPase"/>
</dbReference>
<dbReference type="GO" id="GO:0000146">
    <property type="term" value="F:microfilament motor activity"/>
    <property type="evidence" value="ECO:0007669"/>
    <property type="project" value="TreeGrafter"/>
</dbReference>
<dbReference type="Gene3D" id="1.20.120.720">
    <property type="entry name" value="Myosin VI head, motor domain, U50 subdomain"/>
    <property type="match status" value="1"/>
</dbReference>
<reference evidence="13 14" key="1">
    <citation type="submission" date="2013-07" db="EMBL/GenBank/DDBJ databases">
        <title>The Genome Sequence of Cryptococcus heveanensis BCC8398.</title>
        <authorList>
            <consortium name="The Broad Institute Genome Sequencing Platform"/>
            <person name="Cuomo C."/>
            <person name="Litvintseva A."/>
            <person name="Chen Y."/>
            <person name="Heitman J."/>
            <person name="Sun S."/>
            <person name="Springer D."/>
            <person name="Dromer F."/>
            <person name="Young S.K."/>
            <person name="Zeng Q."/>
            <person name="Gargeya S."/>
            <person name="Fitzgerald M."/>
            <person name="Abouelleil A."/>
            <person name="Alvarado L."/>
            <person name="Berlin A.M."/>
            <person name="Chapman S.B."/>
            <person name="Dewar J."/>
            <person name="Goldberg J."/>
            <person name="Griggs A."/>
            <person name="Gujja S."/>
            <person name="Hansen M."/>
            <person name="Howarth C."/>
            <person name="Imamovic A."/>
            <person name="Larimer J."/>
            <person name="McCowan C."/>
            <person name="Murphy C."/>
            <person name="Pearson M."/>
            <person name="Priest M."/>
            <person name="Roberts A."/>
            <person name="Saif S."/>
            <person name="Shea T."/>
            <person name="Sykes S."/>
            <person name="Wortman J."/>
            <person name="Nusbaum C."/>
            <person name="Birren B."/>
        </authorList>
    </citation>
    <scope>NUCLEOTIDE SEQUENCE [LARGE SCALE GENOMIC DNA]</scope>
    <source>
        <strain evidence="13 14">BCC8398</strain>
    </source>
</reference>
<dbReference type="PROSITE" id="PS51126">
    <property type="entry name" value="DILUTE"/>
    <property type="match status" value="1"/>
</dbReference>
<dbReference type="Proteomes" id="UP000092666">
    <property type="component" value="Unassembled WGS sequence"/>
</dbReference>
<feature type="region of interest" description="Disordered" evidence="10">
    <location>
        <begin position="223"/>
        <end position="245"/>
    </location>
</feature>
<keyword evidence="3 8" id="KW-0067">ATP-binding</keyword>
<comment type="similarity">
    <text evidence="1 8">Belongs to the TRAFAC class myosin-kinesin ATPase superfamily. Myosin family.</text>
</comment>
<reference evidence="14" key="2">
    <citation type="submission" date="2013-12" db="EMBL/GenBank/DDBJ databases">
        <title>Evolution of pathogenesis and genome organization in the Tremellales.</title>
        <authorList>
            <person name="Cuomo C."/>
            <person name="Litvintseva A."/>
            <person name="Heitman J."/>
            <person name="Chen Y."/>
            <person name="Sun S."/>
            <person name="Springer D."/>
            <person name="Dromer F."/>
            <person name="Young S."/>
            <person name="Zeng Q."/>
            <person name="Chapman S."/>
            <person name="Gujja S."/>
            <person name="Saif S."/>
            <person name="Birren B."/>
        </authorList>
    </citation>
    <scope>NUCLEOTIDE SEQUENCE [LARGE SCALE GENOMIC DNA]</scope>
    <source>
        <strain evidence="14">BCC8398</strain>
    </source>
</reference>
<dbReference type="FunFam" id="1.10.10.820:FF:000001">
    <property type="entry name" value="Myosin heavy chain"/>
    <property type="match status" value="1"/>
</dbReference>
<dbReference type="STRING" id="1296120.A0A1B9H2U6"/>
<dbReference type="GO" id="GO:0005524">
    <property type="term" value="F:ATP binding"/>
    <property type="evidence" value="ECO:0007669"/>
    <property type="project" value="UniProtKB-UniRule"/>
</dbReference>
<dbReference type="CDD" id="cd15480">
    <property type="entry name" value="fMyo2p_CBD"/>
    <property type="match status" value="1"/>
</dbReference>
<evidence type="ECO:0000256" key="7">
    <source>
        <dbReference type="ARBA" id="ARBA00023203"/>
    </source>
</evidence>
<dbReference type="Gene3D" id="1.10.10.820">
    <property type="match status" value="1"/>
</dbReference>
<dbReference type="PROSITE" id="PS50096">
    <property type="entry name" value="IQ"/>
    <property type="match status" value="4"/>
</dbReference>
<keyword evidence="7 8" id="KW-0009">Actin-binding</keyword>
<dbReference type="SMART" id="SM00015">
    <property type="entry name" value="IQ"/>
    <property type="match status" value="6"/>
</dbReference>
<dbReference type="Pfam" id="PF01843">
    <property type="entry name" value="DIL"/>
    <property type="match status" value="1"/>
</dbReference>
<sequence length="1643" mass="183867">MSSVYGKGTRVWLPDTTTGWVAGTVSSITIPSDESPSSEVTLVVSHEADESNTKTLKFPYSTLQAATADAAAANIVPTTPPPGQDQLPPLRNPPLLESAEDLASLSNLNEPSVLHAIATRYSRHLPYTYSGIVLVALNPFSPLAIYGPEIIQAYSGRKKGELEPHLFAIAEEALDCMRRGAGGGGTDPTGAGDQTIVVSGESGAGKTVSAKFILRYFASVDDPSRPELSGGRRREAGGDEDGMSETEKQILASNPIMEAFGNAKTTRNDNSSRFGKYIEILFDKSHEIVGARIRTYLLERSRLVYQPEAERNYHIFYQLLAGAPSKERKDLSLSSNPSDFAYMAGGGPTSTPIPGVDDAKEFRDTQTALSTVGIAVERQWHVFKLLAALLHIGNIKITQARTDAVLADDDPALALATNLLGLPAADFKKWTVKKQLITRSEKIVTNLGSAQAMVVRDSVAKFIYTCLFDWLVGVVNESLTGEGGEGASKATKFIGVLDIYGFEHFKKNSFEQFCINWANEKLQQEFNAHVFKLEQEEYMREEINWKFIEFADNQACIDVIEGKMGILTLLDEESRLPAGADASFATKLHQQLTKPEQKEVFKKPRFNQNAFTISHYAHDVTYDVDGFIDKNRDTVPDEHLALLQNSSNEFLREVLDAALAAANTAKPNGDAAKTAAGAGPGPAKRVGAATRKPTLGSIFKHSLMSLMDTINNTNVHYIRCIKPNEAKKPWDLEPQKVLAQLRACGVLETIRISCAGYPSRWTFEEFGERYYMLVSSKEWSADMGYRGLCGLILQKTLKDEDKYQMGLTKIFFRAGMLAVLESLRTQRLNELVTLVQKNVRRRIAYKQYQALRTSTIKIQAWWRGILARKLVEERKREMAAVRIQKAARGWLARKHFRETREAVVKIQAIVRGHQARKRALEERTLHAVVTLQSLFRGITVRKQYLSHIRKVVVLQSQWRRKLAVRELRGLKAEAKSASKFKEISYQLENKVVELTQTLQKRTADNKELGSRVKSLEKQIESWQGKHDEVIAKHKTLEIELAKPTVPLNQLEEALAAKAEIDAQLKETAKRVTEQEKEISRLTEELQAQAHEMEEKQITIENAVARSAEDQSTIAGLRAELSATKEQISRHNTLNALTKNERQREPPTSPTQPHHGLRQLQELGVSVDRQPSTSRRRNRRHSTTGTGPSGHARNLSGDDAIAWKKAANAPRAVSVMFPANGPGRPRDSSGLPLPPISDNASDEIVRLLENAEELDQDVLQGLIHELKIPQPSLHSPPSAKEVIFPAHLISLISNEMWKQGMIVESERFLANVMQAIQQYVISFKGEDIIIPGVFWLSNVQEILSFICIAEHDAAQGYGPGFDQSDGRDVDFETYERLIGIVKHDLDSLEYNIYYSFMLEVKKKLNKMVIPALIESQSLPGFITSDGSGRMFSRMLQMGQTNQPTATMDDILNLLNKVWKCLKSYYMEESVMQQVVTELLKLIGQVAFNDLIMRRNFCSWKRAMQIQYNITRIEEWCKSHDMPEGLLQLEHLMQATKLLQLKKATMGDIEILFDVCWILSPSQIQKLISQYHNADYEAPISNEILKAVAARVKPDDKSDHLLLTPETDEVGPYQLPPPREIAGLETYVPAWLNIPHVRRLAIQVS</sequence>
<dbReference type="Gene3D" id="1.20.58.530">
    <property type="match status" value="1"/>
</dbReference>
<dbReference type="PANTHER" id="PTHR13140:SF706">
    <property type="entry name" value="DILUTE CLASS UNCONVENTIONAL MYOSIN, ISOFORM C"/>
    <property type="match status" value="1"/>
</dbReference>
<evidence type="ECO:0000256" key="3">
    <source>
        <dbReference type="ARBA" id="ARBA00022840"/>
    </source>
</evidence>
<evidence type="ECO:0000256" key="5">
    <source>
        <dbReference type="ARBA" id="ARBA00023123"/>
    </source>
</evidence>
<dbReference type="GO" id="GO:0016020">
    <property type="term" value="C:membrane"/>
    <property type="evidence" value="ECO:0007669"/>
    <property type="project" value="TreeGrafter"/>
</dbReference>
<feature type="domain" description="Dilute" evidence="11">
    <location>
        <begin position="1309"/>
        <end position="1592"/>
    </location>
</feature>
<dbReference type="PANTHER" id="PTHR13140">
    <property type="entry name" value="MYOSIN"/>
    <property type="match status" value="1"/>
</dbReference>
<dbReference type="GO" id="GO:0016459">
    <property type="term" value="C:myosin complex"/>
    <property type="evidence" value="ECO:0007669"/>
    <property type="project" value="UniProtKB-KW"/>
</dbReference>
<dbReference type="Pfam" id="PF00063">
    <property type="entry name" value="Myosin_head"/>
    <property type="match status" value="1"/>
</dbReference>